<dbReference type="InterPro" id="IPR020019">
    <property type="entry name" value="AcTrfase_PglD-like"/>
</dbReference>
<dbReference type="SUPFAM" id="SSF51161">
    <property type="entry name" value="Trimeric LpxA-like enzymes"/>
    <property type="match status" value="1"/>
</dbReference>
<evidence type="ECO:0000313" key="1">
    <source>
        <dbReference type="EMBL" id="MDT8899741.1"/>
    </source>
</evidence>
<dbReference type="RefSeq" id="WP_413778309.1">
    <property type="nucleotide sequence ID" value="NZ_JAUOZS010000001.1"/>
</dbReference>
<organism evidence="1 2">
    <name type="scientific">Anaeroselena agilis</name>
    <dbReference type="NCBI Taxonomy" id="3063788"/>
    <lineage>
        <taxon>Bacteria</taxon>
        <taxon>Bacillati</taxon>
        <taxon>Bacillota</taxon>
        <taxon>Negativicutes</taxon>
        <taxon>Acetonemataceae</taxon>
        <taxon>Anaeroselena</taxon>
    </lineage>
</organism>
<dbReference type="Gene3D" id="2.160.10.10">
    <property type="entry name" value="Hexapeptide repeat proteins"/>
    <property type="match status" value="1"/>
</dbReference>
<name>A0ABU3NSD7_9FIRM</name>
<dbReference type="InterPro" id="IPR001451">
    <property type="entry name" value="Hexapep"/>
</dbReference>
<sequence>MAGIVIFGTEAMADFVYASLMDDASFAHRIAGFTVDKAYMKDGLKFGLPVVPFEEVERRFPPDDNLMIVAVGYSGLNSVRAQKCLQAREKGYKLYSHVCSGTKLPSSVKVGENCFVADGVSLQPFAVIGDNTFVFGGAAVGHHAVVGANCWITSGTVVGGNSTVGDNGFLGLNSTIVDGIAVGRDNFIGAGAVVSRSSGDGEVYLSAPAVKHRLNSRLFISFIKNRG</sequence>
<dbReference type="Pfam" id="PF14602">
    <property type="entry name" value="Hexapep_2"/>
    <property type="match status" value="1"/>
</dbReference>
<keyword evidence="2" id="KW-1185">Reference proteome</keyword>
<dbReference type="CDD" id="cd03360">
    <property type="entry name" value="LbH_AT_putative"/>
    <property type="match status" value="1"/>
</dbReference>
<reference evidence="1 2" key="1">
    <citation type="submission" date="2023-07" db="EMBL/GenBank/DDBJ databases">
        <title>The novel representative of Negativicutes class, Anaeroselena agilis gen. nov. sp. nov.</title>
        <authorList>
            <person name="Prokofeva M.I."/>
            <person name="Elcheninov A.G."/>
            <person name="Klyukina A."/>
            <person name="Kublanov I.V."/>
            <person name="Frolov E.N."/>
            <person name="Podosokorskaya O.A."/>
        </authorList>
    </citation>
    <scope>NUCLEOTIDE SEQUENCE [LARGE SCALE GENOMIC DNA]</scope>
    <source>
        <strain evidence="1 2">4137-cl</strain>
    </source>
</reference>
<accession>A0ABU3NSD7</accession>
<comment type="caution">
    <text evidence="1">The sequence shown here is derived from an EMBL/GenBank/DDBJ whole genome shotgun (WGS) entry which is preliminary data.</text>
</comment>
<gene>
    <name evidence="1" type="ORF">Q4T40_00575</name>
</gene>
<dbReference type="EMBL" id="JAUOZS010000001">
    <property type="protein sequence ID" value="MDT8899741.1"/>
    <property type="molecule type" value="Genomic_DNA"/>
</dbReference>
<dbReference type="PANTHER" id="PTHR43300:SF4">
    <property type="entry name" value="ACYL-[ACYL-CARRIER-PROTEIN]--UDP-N-ACETYLGLUCOSAMINE O-ACYLTRANSFERASE"/>
    <property type="match status" value="1"/>
</dbReference>
<proteinExistence type="predicted"/>
<dbReference type="PANTHER" id="PTHR43300">
    <property type="entry name" value="ACETYLTRANSFERASE"/>
    <property type="match status" value="1"/>
</dbReference>
<dbReference type="InterPro" id="IPR011004">
    <property type="entry name" value="Trimer_LpxA-like_sf"/>
</dbReference>
<dbReference type="InterPro" id="IPR050179">
    <property type="entry name" value="Trans_hexapeptide_repeat"/>
</dbReference>
<evidence type="ECO:0000313" key="2">
    <source>
        <dbReference type="Proteomes" id="UP001254848"/>
    </source>
</evidence>
<dbReference type="Proteomes" id="UP001254848">
    <property type="component" value="Unassembled WGS sequence"/>
</dbReference>
<protein>
    <submittedName>
        <fullName evidence="1">DapH/DapD/GlmU-related protein</fullName>
    </submittedName>
</protein>